<dbReference type="InterPro" id="IPR020845">
    <property type="entry name" value="AMP-binding_CS"/>
</dbReference>
<keyword evidence="2" id="KW-1185">Reference proteome</keyword>
<dbReference type="PANTHER" id="PTHR43767">
    <property type="entry name" value="LONG-CHAIN-FATTY-ACID--COA LIGASE"/>
    <property type="match status" value="1"/>
</dbReference>
<dbReference type="Pfam" id="PF00501">
    <property type="entry name" value="AMP-binding"/>
    <property type="match status" value="1"/>
</dbReference>
<dbReference type="RefSeq" id="WP_083030421.1">
    <property type="nucleotide sequence ID" value="NZ_AP022618.1"/>
</dbReference>
<gene>
    <name evidence="1" type="ORF">BST26_08985</name>
</gene>
<dbReference type="InterPro" id="IPR045851">
    <property type="entry name" value="AMP-bd_C_sf"/>
</dbReference>
<reference evidence="1 2" key="1">
    <citation type="submission" date="2016-12" db="EMBL/GenBank/DDBJ databases">
        <title>The new phylogeny of genus Mycobacterium.</title>
        <authorList>
            <person name="Tortoli E."/>
            <person name="Trovato A."/>
            <person name="Cirillo D.M."/>
        </authorList>
    </citation>
    <scope>NUCLEOTIDE SEQUENCE [LARGE SCALE GENOMIC DNA]</scope>
    <source>
        <strain evidence="1 2">DSM 45130</strain>
    </source>
</reference>
<dbReference type="InterPro" id="IPR000873">
    <property type="entry name" value="AMP-dep_synth/lig_dom"/>
</dbReference>
<name>A0A1X0DG98_9MYCO</name>
<dbReference type="Pfam" id="PF13193">
    <property type="entry name" value="AMP-binding_C"/>
    <property type="match status" value="1"/>
</dbReference>
<dbReference type="EMBL" id="MVHS01000015">
    <property type="protein sequence ID" value="ORA71212.1"/>
    <property type="molecule type" value="Genomic_DNA"/>
</dbReference>
<dbReference type="InterPro" id="IPR025110">
    <property type="entry name" value="AMP-bd_C"/>
</dbReference>
<sequence>MQLPVTTVGEALARRRSTAHPLLVCDGERLGYAEADERSARLARSLVALGAGKGTHVGVLFPNGAAFVVAALAAARIGAVVVPFSTFSTPAELRRQLRAADVAILLATGGHRGNDFRGHLGEILGRELSDLAGPLLNPELPQLRWLSFDLAVPEPDAVSAELIAAMADDVTGADPLAIIYTSGSTSEPKGVVHTHAGLLGHQDNLNAIRGLSADDRLFCNSPFFWIGGFAFGLLATLVAGAELVCSNATDPGAILDLIEAERPTVTNGFIAGIATLTRHPGFAGRDLSSLRRGNLYPIMAPECRPADPELRHNMLGLTEGGSVVLLDGDESDQPEHRRGSYGRPAPGFSAKVIDAATGAELRAGQVGELCLRGPYLMAGYYGRRREECFDDDGWFHTGDLVRTDDDGYFYYLGRAGAMIKTAGANVAPPEVERAISAVTGAPAYVLGLPEKTRGEIVAAVVVADDPAACDVEALRSELRNTLSAYKVPRRILVLRAGEVPLRSSGKPDLPALRALF</sequence>
<dbReference type="InterPro" id="IPR042099">
    <property type="entry name" value="ANL_N_sf"/>
</dbReference>
<dbReference type="STRING" id="444597.BST26_08985"/>
<accession>A0A1X0DG98</accession>
<dbReference type="Gene3D" id="3.30.300.30">
    <property type="match status" value="1"/>
</dbReference>
<organism evidence="1 2">
    <name type="scientific">Mycolicibacterium insubricum</name>
    <dbReference type="NCBI Taxonomy" id="444597"/>
    <lineage>
        <taxon>Bacteria</taxon>
        <taxon>Bacillati</taxon>
        <taxon>Actinomycetota</taxon>
        <taxon>Actinomycetes</taxon>
        <taxon>Mycobacteriales</taxon>
        <taxon>Mycobacteriaceae</taxon>
        <taxon>Mycolicibacterium</taxon>
    </lineage>
</organism>
<dbReference type="SUPFAM" id="SSF56801">
    <property type="entry name" value="Acetyl-CoA synthetase-like"/>
    <property type="match status" value="1"/>
</dbReference>
<evidence type="ECO:0000313" key="1">
    <source>
        <dbReference type="EMBL" id="ORA71212.1"/>
    </source>
</evidence>
<dbReference type="PROSITE" id="PS00455">
    <property type="entry name" value="AMP_BINDING"/>
    <property type="match status" value="1"/>
</dbReference>
<dbReference type="Gene3D" id="3.40.50.12780">
    <property type="entry name" value="N-terminal domain of ligase-like"/>
    <property type="match status" value="1"/>
</dbReference>
<evidence type="ECO:0000313" key="2">
    <source>
        <dbReference type="Proteomes" id="UP000192801"/>
    </source>
</evidence>
<dbReference type="InterPro" id="IPR050237">
    <property type="entry name" value="ATP-dep_AMP-bd_enzyme"/>
</dbReference>
<dbReference type="AlphaFoldDB" id="A0A1X0DG98"/>
<protein>
    <submittedName>
        <fullName evidence="1">AMP-binding protein</fullName>
    </submittedName>
</protein>
<dbReference type="Proteomes" id="UP000192801">
    <property type="component" value="Unassembled WGS sequence"/>
</dbReference>
<proteinExistence type="predicted"/>
<dbReference type="PANTHER" id="PTHR43767:SF1">
    <property type="entry name" value="NONRIBOSOMAL PEPTIDE SYNTHASE PES1 (EUROFUNG)-RELATED"/>
    <property type="match status" value="1"/>
</dbReference>
<comment type="caution">
    <text evidence="1">The sequence shown here is derived from an EMBL/GenBank/DDBJ whole genome shotgun (WGS) entry which is preliminary data.</text>
</comment>
<dbReference type="OrthoDB" id="3673338at2"/>
<dbReference type="GO" id="GO:0016878">
    <property type="term" value="F:acid-thiol ligase activity"/>
    <property type="evidence" value="ECO:0007669"/>
    <property type="project" value="UniProtKB-ARBA"/>
</dbReference>
<dbReference type="CDD" id="cd04433">
    <property type="entry name" value="AFD_class_I"/>
    <property type="match status" value="1"/>
</dbReference>